<reference evidence="2 3" key="2">
    <citation type="journal article" date="2017" name="Nature">
        <title>The Apostasia genome and the evolution of orchids.</title>
        <authorList>
            <person name="Zhang G.Q."/>
            <person name="Liu K.W."/>
            <person name="Li Z."/>
            <person name="Lohaus R."/>
            <person name="Hsiao Y.Y."/>
            <person name="Niu S.C."/>
            <person name="Wang J.Y."/>
            <person name="Lin Y.C."/>
            <person name="Xu Q."/>
            <person name="Chen L.J."/>
            <person name="Yoshida K."/>
            <person name="Fujiwara S."/>
            <person name="Wang Z.W."/>
            <person name="Zhang Y.Q."/>
            <person name="Mitsuda N."/>
            <person name="Wang M."/>
            <person name="Liu G.H."/>
            <person name="Pecoraro L."/>
            <person name="Huang H.X."/>
            <person name="Xiao X.J."/>
            <person name="Lin M."/>
            <person name="Wu X.Y."/>
            <person name="Wu W.L."/>
            <person name="Chen Y.Y."/>
            <person name="Chang S.B."/>
            <person name="Sakamoto S."/>
            <person name="Ohme-Takagi M."/>
            <person name="Yagi M."/>
            <person name="Zeng S.J."/>
            <person name="Shen C.Y."/>
            <person name="Yeh C.M."/>
            <person name="Luo Y.B."/>
            <person name="Tsai W.C."/>
            <person name="Van de Peer Y."/>
            <person name="Liu Z.J."/>
        </authorList>
    </citation>
    <scope>NUCLEOTIDE SEQUENCE [LARGE SCALE GENOMIC DNA]</scope>
    <source>
        <tissue evidence="2">The whole plant</tissue>
    </source>
</reference>
<dbReference type="PANTHER" id="PTHR36051">
    <property type="entry name" value="DYNAMIN"/>
    <property type="match status" value="1"/>
</dbReference>
<evidence type="ECO:0000313" key="3">
    <source>
        <dbReference type="Proteomes" id="UP000233837"/>
    </source>
</evidence>
<sequence length="290" mass="31381">MENPFSLKVGQVFTGFGVGCGIGIGVGRPIYFGAIPVLQPVLSATRGATDALSGVGRHVNDSLKKLGIKRIEAGVGCGVGIGHGFGVGIALKPWVLQQIQTSITESVMKIMKNMGLAPSSSSVNNFIPGSTQSGMLTSNLQASAGGLFDPSKTMLSTFQHSRSDGTINDIGSNIFVQKDTFSSTPRESRTEKVVENFLQSSALKNEAEADLDEEVRNLRAENSALQLLLRHQETIEKLMDENQKLHKVLIEDLKIPPDKLQANSATIASSGYPCIDCFECRRRRRRKFKT</sequence>
<protein>
    <submittedName>
        <fullName evidence="2">DNA polymerase epsilon subunit 1</fullName>
    </submittedName>
</protein>
<accession>A0A2I0WGD6</accession>
<name>A0A2I0WGD6_9ASPA</name>
<feature type="coiled-coil region" evidence="1">
    <location>
        <begin position="204"/>
        <end position="248"/>
    </location>
</feature>
<organism evidence="2 3">
    <name type="scientific">Dendrobium catenatum</name>
    <dbReference type="NCBI Taxonomy" id="906689"/>
    <lineage>
        <taxon>Eukaryota</taxon>
        <taxon>Viridiplantae</taxon>
        <taxon>Streptophyta</taxon>
        <taxon>Embryophyta</taxon>
        <taxon>Tracheophyta</taxon>
        <taxon>Spermatophyta</taxon>
        <taxon>Magnoliopsida</taxon>
        <taxon>Liliopsida</taxon>
        <taxon>Asparagales</taxon>
        <taxon>Orchidaceae</taxon>
        <taxon>Epidendroideae</taxon>
        <taxon>Malaxideae</taxon>
        <taxon>Dendrobiinae</taxon>
        <taxon>Dendrobium</taxon>
    </lineage>
</organism>
<keyword evidence="1" id="KW-0175">Coiled coil</keyword>
<dbReference type="EMBL" id="KZ502668">
    <property type="protein sequence ID" value="PKU74713.1"/>
    <property type="molecule type" value="Genomic_DNA"/>
</dbReference>
<dbReference type="OrthoDB" id="1934430at2759"/>
<gene>
    <name evidence="2" type="ORF">MA16_Dca004904</name>
</gene>
<evidence type="ECO:0000313" key="2">
    <source>
        <dbReference type="EMBL" id="PKU74713.1"/>
    </source>
</evidence>
<dbReference type="PANTHER" id="PTHR36051:SF2">
    <property type="entry name" value="DYNAMIN"/>
    <property type="match status" value="1"/>
</dbReference>
<keyword evidence="3" id="KW-1185">Reference proteome</keyword>
<dbReference type="STRING" id="906689.A0A2I0WGD6"/>
<reference evidence="2 3" key="1">
    <citation type="journal article" date="2016" name="Sci. Rep.">
        <title>The Dendrobium catenatum Lindl. genome sequence provides insights into polysaccharide synthase, floral development and adaptive evolution.</title>
        <authorList>
            <person name="Zhang G.Q."/>
            <person name="Xu Q."/>
            <person name="Bian C."/>
            <person name="Tsai W.C."/>
            <person name="Yeh C.M."/>
            <person name="Liu K.W."/>
            <person name="Yoshida K."/>
            <person name="Zhang L.S."/>
            <person name="Chang S.B."/>
            <person name="Chen F."/>
            <person name="Shi Y."/>
            <person name="Su Y.Y."/>
            <person name="Zhang Y.Q."/>
            <person name="Chen L.J."/>
            <person name="Yin Y."/>
            <person name="Lin M."/>
            <person name="Huang H."/>
            <person name="Deng H."/>
            <person name="Wang Z.W."/>
            <person name="Zhu S.L."/>
            <person name="Zhao X."/>
            <person name="Deng C."/>
            <person name="Niu S.C."/>
            <person name="Huang J."/>
            <person name="Wang M."/>
            <person name="Liu G.H."/>
            <person name="Yang H.J."/>
            <person name="Xiao X.J."/>
            <person name="Hsiao Y.Y."/>
            <person name="Wu W.L."/>
            <person name="Chen Y.Y."/>
            <person name="Mitsuda N."/>
            <person name="Ohme-Takagi M."/>
            <person name="Luo Y.B."/>
            <person name="Van de Peer Y."/>
            <person name="Liu Z.J."/>
        </authorList>
    </citation>
    <scope>NUCLEOTIDE SEQUENCE [LARGE SCALE GENOMIC DNA]</scope>
    <source>
        <tissue evidence="2">The whole plant</tissue>
    </source>
</reference>
<proteinExistence type="predicted"/>
<dbReference type="Proteomes" id="UP000233837">
    <property type="component" value="Unassembled WGS sequence"/>
</dbReference>
<evidence type="ECO:0000256" key="1">
    <source>
        <dbReference type="SAM" id="Coils"/>
    </source>
</evidence>
<dbReference type="AlphaFoldDB" id="A0A2I0WGD6"/>